<evidence type="ECO:0000256" key="1">
    <source>
        <dbReference type="ARBA" id="ARBA00004651"/>
    </source>
</evidence>
<feature type="transmembrane region" description="Helical" evidence="6">
    <location>
        <begin position="87"/>
        <end position="109"/>
    </location>
</feature>
<feature type="transmembrane region" description="Helical" evidence="6">
    <location>
        <begin position="290"/>
        <end position="308"/>
    </location>
</feature>
<dbReference type="InterPro" id="IPR050189">
    <property type="entry name" value="MFS_Efflux_Transporters"/>
</dbReference>
<feature type="transmembrane region" description="Helical" evidence="6">
    <location>
        <begin position="28"/>
        <end position="51"/>
    </location>
</feature>
<evidence type="ECO:0000256" key="5">
    <source>
        <dbReference type="ARBA" id="ARBA00023136"/>
    </source>
</evidence>
<dbReference type="Pfam" id="PF07690">
    <property type="entry name" value="MFS_1"/>
    <property type="match status" value="1"/>
</dbReference>
<evidence type="ECO:0000256" key="2">
    <source>
        <dbReference type="ARBA" id="ARBA00022475"/>
    </source>
</evidence>
<dbReference type="Gene3D" id="1.20.1250.20">
    <property type="entry name" value="MFS general substrate transporter like domains"/>
    <property type="match status" value="1"/>
</dbReference>
<keyword evidence="4 6" id="KW-1133">Transmembrane helix</keyword>
<dbReference type="SUPFAM" id="SSF103473">
    <property type="entry name" value="MFS general substrate transporter"/>
    <property type="match status" value="1"/>
</dbReference>
<dbReference type="CDD" id="cd17324">
    <property type="entry name" value="MFS_NepI_like"/>
    <property type="match status" value="1"/>
</dbReference>
<evidence type="ECO:0000256" key="4">
    <source>
        <dbReference type="ARBA" id="ARBA00022989"/>
    </source>
</evidence>
<accession>A0A845GR60</accession>
<dbReference type="RefSeq" id="WP_161085174.1">
    <property type="nucleotide sequence ID" value="NZ_WWCX01000038.1"/>
</dbReference>
<feature type="transmembrane region" description="Helical" evidence="6">
    <location>
        <begin position="358"/>
        <end position="375"/>
    </location>
</feature>
<protein>
    <submittedName>
        <fullName evidence="8">MFS transporter</fullName>
    </submittedName>
</protein>
<dbReference type="GO" id="GO:0005886">
    <property type="term" value="C:plasma membrane"/>
    <property type="evidence" value="ECO:0007669"/>
    <property type="project" value="UniProtKB-SubCell"/>
</dbReference>
<keyword evidence="2" id="KW-1003">Cell membrane</keyword>
<evidence type="ECO:0000313" key="8">
    <source>
        <dbReference type="EMBL" id="MYM96085.1"/>
    </source>
</evidence>
<dbReference type="GO" id="GO:0022857">
    <property type="term" value="F:transmembrane transporter activity"/>
    <property type="evidence" value="ECO:0007669"/>
    <property type="project" value="InterPro"/>
</dbReference>
<keyword evidence="5 6" id="KW-0472">Membrane</keyword>
<feature type="domain" description="Major facilitator superfamily (MFS) profile" evidence="7">
    <location>
        <begin position="1"/>
        <end position="381"/>
    </location>
</feature>
<feature type="transmembrane region" description="Helical" evidence="6">
    <location>
        <begin position="261"/>
        <end position="284"/>
    </location>
</feature>
<reference evidence="8" key="1">
    <citation type="submission" date="2019-12" db="EMBL/GenBank/DDBJ databases">
        <title>Novel species isolated from a subtropical stream in China.</title>
        <authorList>
            <person name="Lu H."/>
        </authorList>
    </citation>
    <scope>NUCLEOTIDE SEQUENCE [LARGE SCALE GENOMIC DNA]</scope>
    <source>
        <strain evidence="8">FT81W</strain>
    </source>
</reference>
<dbReference type="InterPro" id="IPR020846">
    <property type="entry name" value="MFS_dom"/>
</dbReference>
<comment type="caution">
    <text evidence="8">The sequence shown here is derived from an EMBL/GenBank/DDBJ whole genome shotgun (WGS) entry which is preliminary data.</text>
</comment>
<evidence type="ECO:0000256" key="6">
    <source>
        <dbReference type="SAM" id="Phobius"/>
    </source>
</evidence>
<feature type="transmembrane region" description="Helical" evidence="6">
    <location>
        <begin position="121"/>
        <end position="141"/>
    </location>
</feature>
<evidence type="ECO:0000313" key="9">
    <source>
        <dbReference type="Proteomes" id="UP000447355"/>
    </source>
</evidence>
<feature type="transmembrane region" description="Helical" evidence="6">
    <location>
        <begin position="63"/>
        <end position="81"/>
    </location>
</feature>
<gene>
    <name evidence="8" type="ORF">GTP90_19670</name>
</gene>
<dbReference type="PROSITE" id="PS50850">
    <property type="entry name" value="MFS"/>
    <property type="match status" value="1"/>
</dbReference>
<comment type="subcellular location">
    <subcellularLocation>
        <location evidence="1">Cell membrane</location>
        <topology evidence="1">Multi-pass membrane protein</topology>
    </subcellularLocation>
</comment>
<dbReference type="InterPro" id="IPR011701">
    <property type="entry name" value="MFS"/>
</dbReference>
<dbReference type="AlphaFoldDB" id="A0A845GR60"/>
<feature type="transmembrane region" description="Helical" evidence="6">
    <location>
        <begin position="153"/>
        <end position="171"/>
    </location>
</feature>
<organism evidence="8 9">
    <name type="scientific">Duganella vulcania</name>
    <dbReference type="NCBI Taxonomy" id="2692166"/>
    <lineage>
        <taxon>Bacteria</taxon>
        <taxon>Pseudomonadati</taxon>
        <taxon>Pseudomonadota</taxon>
        <taxon>Betaproteobacteria</taxon>
        <taxon>Burkholderiales</taxon>
        <taxon>Oxalobacteraceae</taxon>
        <taxon>Telluria group</taxon>
        <taxon>Duganella</taxon>
    </lineage>
</organism>
<sequence>MALGTFAVGTESFMVAGLLPGMAADLSVSIASAGQLVTAFAFAYALSAPILAVVTGNISRRTLLIFAMGFFALGNAMAWAARDYWQLMAARVLLAFAAGLYVPGANALASAVVTPERRGMAIAIVNGGLSLAIAFGVPLGAMLGDSLGWRSTFGVVALLSGVAATALILFLPKSLGQGLRVATIEDRVKTALQPKILLRLLVTSMWAMASYTTYTYLSLFVSTATQLHGAQIGYILFTWGASAVLGLLISGKVIEKLGPRAVIAPALITSTLAFILMSTSAHLLSRTWEIVPALVAVIAWGIAHWAFYPAQQTTLVSLAGIKSAPVVLSLNASFMYLGFSLGAGAGSLTVAYSSPANLGYVSALCMTVALLLTFTGSKRTSREKNAAMGI</sequence>
<feature type="transmembrane region" description="Helical" evidence="6">
    <location>
        <begin position="229"/>
        <end position="249"/>
    </location>
</feature>
<keyword evidence="3 6" id="KW-0812">Transmembrane</keyword>
<name>A0A845GR60_9BURK</name>
<dbReference type="PANTHER" id="PTHR43124">
    <property type="entry name" value="PURINE EFFLUX PUMP PBUE"/>
    <property type="match status" value="1"/>
</dbReference>
<evidence type="ECO:0000256" key="3">
    <source>
        <dbReference type="ARBA" id="ARBA00022692"/>
    </source>
</evidence>
<dbReference type="EMBL" id="WWCX01000038">
    <property type="protein sequence ID" value="MYM96085.1"/>
    <property type="molecule type" value="Genomic_DNA"/>
</dbReference>
<feature type="transmembrane region" description="Helical" evidence="6">
    <location>
        <begin position="196"/>
        <end position="217"/>
    </location>
</feature>
<dbReference type="Proteomes" id="UP000447355">
    <property type="component" value="Unassembled WGS sequence"/>
</dbReference>
<proteinExistence type="predicted"/>
<dbReference type="InterPro" id="IPR036259">
    <property type="entry name" value="MFS_trans_sf"/>
</dbReference>
<evidence type="ECO:0000259" key="7">
    <source>
        <dbReference type="PROSITE" id="PS50850"/>
    </source>
</evidence>
<dbReference type="PANTHER" id="PTHR43124:SF10">
    <property type="entry name" value="PURINE EFFLUX PUMP PBUE"/>
    <property type="match status" value="1"/>
</dbReference>